<dbReference type="InterPro" id="IPR041633">
    <property type="entry name" value="Polbeta"/>
</dbReference>
<keyword evidence="7" id="KW-0460">Magnesium</keyword>
<dbReference type="RefSeq" id="WP_125129611.1">
    <property type="nucleotide sequence ID" value="NZ_RHJS01000002.1"/>
</dbReference>
<dbReference type="Pfam" id="PF18765">
    <property type="entry name" value="Polbeta"/>
    <property type="match status" value="1"/>
</dbReference>
<dbReference type="PANTHER" id="PTHR33571:SF14">
    <property type="entry name" value="PROTEIN ADENYLYLTRANSFERASE MJ0435-RELATED"/>
    <property type="match status" value="1"/>
</dbReference>
<evidence type="ECO:0000256" key="5">
    <source>
        <dbReference type="ARBA" id="ARBA00022741"/>
    </source>
</evidence>
<name>A0A3R8R8P5_9FIRM</name>
<evidence type="ECO:0000259" key="8">
    <source>
        <dbReference type="Pfam" id="PF18765"/>
    </source>
</evidence>
<dbReference type="Proteomes" id="UP000274920">
    <property type="component" value="Unassembled WGS sequence"/>
</dbReference>
<evidence type="ECO:0000313" key="9">
    <source>
        <dbReference type="EMBL" id="RRK34495.1"/>
    </source>
</evidence>
<sequence length="93" mass="10541">MTIDSLKKVILSIANKYPIKKVFLFGSRAEKTDHENSDVDLIMEFFVPISLLTLSKIKLELEEILKLKVDIVHGPVRETDLIEIGKVVEVYAA</sequence>
<evidence type="ECO:0000256" key="3">
    <source>
        <dbReference type="ARBA" id="ARBA00022695"/>
    </source>
</evidence>
<evidence type="ECO:0000256" key="4">
    <source>
        <dbReference type="ARBA" id="ARBA00022723"/>
    </source>
</evidence>
<keyword evidence="3" id="KW-0548">Nucleotidyltransferase</keyword>
<accession>A0A3R8R8P5</accession>
<dbReference type="AlphaFoldDB" id="A0A3R8R8P5"/>
<keyword evidence="5" id="KW-0547">Nucleotide-binding</keyword>
<keyword evidence="4" id="KW-0479">Metal-binding</keyword>
<protein>
    <recommendedName>
        <fullName evidence="8">Polymerase beta nucleotidyltransferase domain-containing protein</fullName>
    </recommendedName>
</protein>
<evidence type="ECO:0000256" key="1">
    <source>
        <dbReference type="ARBA" id="ARBA00001946"/>
    </source>
</evidence>
<reference evidence="9" key="1">
    <citation type="submission" date="2018-10" db="EMBL/GenBank/DDBJ databases">
        <title>Schaedlerella arabinophila gen. nov. sp. nov., isolated from the mouse intestinal tract and comparative analysis with the genome of the closely related altered Schaedler flora strain ASF502.</title>
        <authorList>
            <person name="Miyake S."/>
            <person name="Soh M."/>
            <person name="Seedorf H."/>
        </authorList>
    </citation>
    <scope>NUCLEOTIDE SEQUENCE [LARGE SCALE GENOMIC DNA]</scope>
    <source>
        <strain evidence="9">DSM 106076</strain>
    </source>
</reference>
<dbReference type="GO" id="GO:0046872">
    <property type="term" value="F:metal ion binding"/>
    <property type="evidence" value="ECO:0007669"/>
    <property type="project" value="UniProtKB-KW"/>
</dbReference>
<evidence type="ECO:0000256" key="7">
    <source>
        <dbReference type="ARBA" id="ARBA00022842"/>
    </source>
</evidence>
<dbReference type="PANTHER" id="PTHR33571">
    <property type="entry name" value="SSL8005 PROTEIN"/>
    <property type="match status" value="1"/>
</dbReference>
<keyword evidence="10" id="KW-1185">Reference proteome</keyword>
<dbReference type="GO" id="GO:0016779">
    <property type="term" value="F:nucleotidyltransferase activity"/>
    <property type="evidence" value="ECO:0007669"/>
    <property type="project" value="UniProtKB-KW"/>
</dbReference>
<dbReference type="EMBL" id="RHJS01000002">
    <property type="protein sequence ID" value="RRK34495.1"/>
    <property type="molecule type" value="Genomic_DNA"/>
</dbReference>
<proteinExistence type="predicted"/>
<feature type="domain" description="Polymerase beta nucleotidyltransferase" evidence="8">
    <location>
        <begin position="10"/>
        <end position="73"/>
    </location>
</feature>
<comment type="caution">
    <text evidence="9">The sequence shown here is derived from an EMBL/GenBank/DDBJ whole genome shotgun (WGS) entry which is preliminary data.</text>
</comment>
<dbReference type="SUPFAM" id="SSF81301">
    <property type="entry name" value="Nucleotidyltransferase"/>
    <property type="match status" value="1"/>
</dbReference>
<dbReference type="GO" id="GO:0005524">
    <property type="term" value="F:ATP binding"/>
    <property type="evidence" value="ECO:0007669"/>
    <property type="project" value="UniProtKB-KW"/>
</dbReference>
<evidence type="ECO:0000313" key="10">
    <source>
        <dbReference type="Proteomes" id="UP000274920"/>
    </source>
</evidence>
<evidence type="ECO:0000256" key="6">
    <source>
        <dbReference type="ARBA" id="ARBA00022840"/>
    </source>
</evidence>
<evidence type="ECO:0000256" key="2">
    <source>
        <dbReference type="ARBA" id="ARBA00022679"/>
    </source>
</evidence>
<gene>
    <name evidence="9" type="ORF">EBB54_26515</name>
</gene>
<dbReference type="Gene3D" id="3.30.460.10">
    <property type="entry name" value="Beta Polymerase, domain 2"/>
    <property type="match status" value="1"/>
</dbReference>
<dbReference type="InterPro" id="IPR052038">
    <property type="entry name" value="Type-VII_TA_antitoxin"/>
</dbReference>
<comment type="cofactor">
    <cofactor evidence="1">
        <name>Mg(2+)</name>
        <dbReference type="ChEBI" id="CHEBI:18420"/>
    </cofactor>
</comment>
<dbReference type="InterPro" id="IPR043519">
    <property type="entry name" value="NT_sf"/>
</dbReference>
<keyword evidence="6" id="KW-0067">ATP-binding</keyword>
<keyword evidence="2" id="KW-0808">Transferase</keyword>
<organism evidence="9 10">
    <name type="scientific">Schaedlerella arabinosiphila</name>
    <dbReference type="NCBI Taxonomy" id="2044587"/>
    <lineage>
        <taxon>Bacteria</taxon>
        <taxon>Bacillati</taxon>
        <taxon>Bacillota</taxon>
        <taxon>Clostridia</taxon>
        <taxon>Lachnospirales</taxon>
        <taxon>Lachnospiraceae</taxon>
        <taxon>Schaedlerella</taxon>
    </lineage>
</organism>
<dbReference type="CDD" id="cd05403">
    <property type="entry name" value="NT_KNTase_like"/>
    <property type="match status" value="1"/>
</dbReference>